<comment type="caution">
    <text evidence="3">The sequence shown here is derived from an EMBL/GenBank/DDBJ whole genome shotgun (WGS) entry which is preliminary data.</text>
</comment>
<feature type="region of interest" description="Disordered" evidence="1">
    <location>
        <begin position="510"/>
        <end position="560"/>
    </location>
</feature>
<dbReference type="SUPFAM" id="SSF53098">
    <property type="entry name" value="Ribonuclease H-like"/>
    <property type="match status" value="1"/>
</dbReference>
<dbReference type="OrthoDB" id="100722at2759"/>
<feature type="compositionally biased region" description="Gly residues" evidence="1">
    <location>
        <begin position="528"/>
        <end position="545"/>
    </location>
</feature>
<dbReference type="Gramene" id="GBG72286">
    <property type="protein sequence ID" value="GBG72286"/>
    <property type="gene ID" value="CBR_g11214"/>
</dbReference>
<feature type="compositionally biased region" description="Basic and acidic residues" evidence="1">
    <location>
        <begin position="631"/>
        <end position="650"/>
    </location>
</feature>
<dbReference type="PANTHER" id="PTHR32166">
    <property type="entry name" value="OSJNBA0013A04.12 PROTEIN"/>
    <property type="match status" value="1"/>
</dbReference>
<dbReference type="InterPro" id="IPR012337">
    <property type="entry name" value="RNaseH-like_sf"/>
</dbReference>
<name>A0A388KQH0_CHABU</name>
<feature type="region of interest" description="Disordered" evidence="1">
    <location>
        <begin position="583"/>
        <end position="712"/>
    </location>
</feature>
<gene>
    <name evidence="3" type="ORF">CBR_g11214</name>
</gene>
<dbReference type="EMBL" id="BFEA01000162">
    <property type="protein sequence ID" value="GBG72286.1"/>
    <property type="molecule type" value="Genomic_DNA"/>
</dbReference>
<keyword evidence="4" id="KW-1185">Reference proteome</keyword>
<dbReference type="AlphaFoldDB" id="A0A388KQH0"/>
<dbReference type="Proteomes" id="UP000265515">
    <property type="component" value="Unassembled WGS sequence"/>
</dbReference>
<feature type="compositionally biased region" description="Gly residues" evidence="1">
    <location>
        <begin position="690"/>
        <end position="702"/>
    </location>
</feature>
<dbReference type="PROSITE" id="PS51257">
    <property type="entry name" value="PROKAR_LIPOPROTEIN"/>
    <property type="match status" value="1"/>
</dbReference>
<organism evidence="3 4">
    <name type="scientific">Chara braunii</name>
    <name type="common">Braun's stonewort</name>
    <dbReference type="NCBI Taxonomy" id="69332"/>
    <lineage>
        <taxon>Eukaryota</taxon>
        <taxon>Viridiplantae</taxon>
        <taxon>Streptophyta</taxon>
        <taxon>Charophyceae</taxon>
        <taxon>Charales</taxon>
        <taxon>Characeae</taxon>
        <taxon>Chara</taxon>
    </lineage>
</organism>
<dbReference type="Pfam" id="PF04937">
    <property type="entry name" value="DUF659"/>
    <property type="match status" value="1"/>
</dbReference>
<evidence type="ECO:0000313" key="3">
    <source>
        <dbReference type="EMBL" id="GBG72286.1"/>
    </source>
</evidence>
<feature type="domain" description="DUF659" evidence="2">
    <location>
        <begin position="2"/>
        <end position="151"/>
    </location>
</feature>
<reference evidence="3 4" key="1">
    <citation type="journal article" date="2018" name="Cell">
        <title>The Chara Genome: Secondary Complexity and Implications for Plant Terrestrialization.</title>
        <authorList>
            <person name="Nishiyama T."/>
            <person name="Sakayama H."/>
            <person name="Vries J.D."/>
            <person name="Buschmann H."/>
            <person name="Saint-Marcoux D."/>
            <person name="Ullrich K.K."/>
            <person name="Haas F.B."/>
            <person name="Vanderstraeten L."/>
            <person name="Becker D."/>
            <person name="Lang D."/>
            <person name="Vosolsobe S."/>
            <person name="Rombauts S."/>
            <person name="Wilhelmsson P.K.I."/>
            <person name="Janitza P."/>
            <person name="Kern R."/>
            <person name="Heyl A."/>
            <person name="Rumpler F."/>
            <person name="Villalobos L.I.A.C."/>
            <person name="Clay J.M."/>
            <person name="Skokan R."/>
            <person name="Toyoda A."/>
            <person name="Suzuki Y."/>
            <person name="Kagoshima H."/>
            <person name="Schijlen E."/>
            <person name="Tajeshwar N."/>
            <person name="Catarino B."/>
            <person name="Hetherington A.J."/>
            <person name="Saltykova A."/>
            <person name="Bonnot C."/>
            <person name="Breuninger H."/>
            <person name="Symeonidi A."/>
            <person name="Radhakrishnan G.V."/>
            <person name="Van Nieuwerburgh F."/>
            <person name="Deforce D."/>
            <person name="Chang C."/>
            <person name="Karol K.G."/>
            <person name="Hedrich R."/>
            <person name="Ulvskov P."/>
            <person name="Glockner G."/>
            <person name="Delwiche C.F."/>
            <person name="Petrasek J."/>
            <person name="Van de Peer Y."/>
            <person name="Friml J."/>
            <person name="Beilby M."/>
            <person name="Dolan L."/>
            <person name="Kohara Y."/>
            <person name="Sugano S."/>
            <person name="Fujiyama A."/>
            <person name="Delaux P.-M."/>
            <person name="Quint M."/>
            <person name="TheiBen G."/>
            <person name="Hagemann M."/>
            <person name="Harholt J."/>
            <person name="Dunand C."/>
            <person name="Zachgo S."/>
            <person name="Langdale J."/>
            <person name="Maumus F."/>
            <person name="Straeten D.V.D."/>
            <person name="Gould S.B."/>
            <person name="Rensing S.A."/>
        </authorList>
    </citation>
    <scope>NUCLEOTIDE SEQUENCE [LARGE SCALE GENOMIC DNA]</scope>
    <source>
        <strain evidence="3 4">S276</strain>
    </source>
</reference>
<accession>A0A388KQH0</accession>
<proteinExistence type="predicted"/>
<evidence type="ECO:0000256" key="1">
    <source>
        <dbReference type="SAM" id="MobiDB-lite"/>
    </source>
</evidence>
<dbReference type="InterPro" id="IPR007021">
    <property type="entry name" value="DUF659"/>
</dbReference>
<dbReference type="PANTHER" id="PTHR32166:SF123">
    <property type="entry name" value="BED-TYPE DOMAIN-CONTAINING PROTEIN"/>
    <property type="match status" value="1"/>
</dbReference>
<protein>
    <recommendedName>
        <fullName evidence="2">DUF659 domain-containing protein</fullName>
    </recommendedName>
</protein>
<feature type="compositionally biased region" description="Basic and acidic residues" evidence="1">
    <location>
        <begin position="675"/>
        <end position="689"/>
    </location>
</feature>
<evidence type="ECO:0000259" key="2">
    <source>
        <dbReference type="Pfam" id="PF04937"/>
    </source>
</evidence>
<sequence>MIRTSLLDELDAEVQKCVKPVLATSATYGCTIMTDGWTNIRGQTLCNYLVGTMRGATYVATDVMRGKKDAAALAQAWLRRLKSLDIKLADITTFVTDSASSKVSAMEVFQKDESVKHIFWIPCVAHVMDLILEDIGDIEWVTTRIAQARVVTKFFKRHSHAREVLQSFLTAALLLPAETRFGTHVIMMRRLLKLQSHLMRVVIDDRWKDTIWATKKIRDDAAEVTACVGCPRWWEDMTALCKLLDPIMDMLQMVDSDTRQIGKILCRYDEMIMRCLSACASFDRGEQDAVLEVFDRRRTMFKSASHIAAMMLDPEFRERTMPDDDEMQQGLKVALVQFGYPEGSDQHNEVLAAVDKFHTREPPFDDVAMDRAARSYTHPATFWESKEKRFPHTAFFAGRILRVWATASPCERAWSRWSFIHSKSQNRLEVARAKKLVRCHWNLQLLDMQGMSDDAPNDRPHPYGSWVHYWQQVEKEVPTDQQLVADKGARVAVTHEELLHARERMRAVSRMGAARRLRESERRRRCGGCRGGGCQAGRGQGGRGGPDGRRSVASRGVTVDQLIRKPRQRWDEGDFLYESSLSDDEDFFGSGMPAQDGDSDFDDRYPDVDDDDGSGDDDRGDGGDQPLPRSTRRDDDRGFDEEAGHCRVDGDADVGSGAVASRPADGDTMDVQGAEGEHCTASDGVRDGATDGGPGLVDGGGLRRLKRGPRERDTIASRVRRRHGGVPDIPRAVVPQFEQIPVSEDSLSDNADEERMEVIDGTGHAVSDTFSMHSTAPTGSSAAIQESESGLAPSMHHPELKGDNGVLPVMDDEGSAHSMHQLTSAGAPTLSVVQPPMCDYRRRRWSERLCRRLPVLWMIIPM</sequence>
<evidence type="ECO:0000313" key="4">
    <source>
        <dbReference type="Proteomes" id="UP000265515"/>
    </source>
</evidence>